<name>A0AAW2F975_9HYME</name>
<keyword evidence="2" id="KW-1185">Reference proteome</keyword>
<evidence type="ECO:0000313" key="1">
    <source>
        <dbReference type="EMBL" id="KAL0110752.1"/>
    </source>
</evidence>
<gene>
    <name evidence="1" type="ORF">PUN28_014005</name>
</gene>
<accession>A0AAW2F975</accession>
<organism evidence="1 2">
    <name type="scientific">Cardiocondyla obscurior</name>
    <dbReference type="NCBI Taxonomy" id="286306"/>
    <lineage>
        <taxon>Eukaryota</taxon>
        <taxon>Metazoa</taxon>
        <taxon>Ecdysozoa</taxon>
        <taxon>Arthropoda</taxon>
        <taxon>Hexapoda</taxon>
        <taxon>Insecta</taxon>
        <taxon>Pterygota</taxon>
        <taxon>Neoptera</taxon>
        <taxon>Endopterygota</taxon>
        <taxon>Hymenoptera</taxon>
        <taxon>Apocrita</taxon>
        <taxon>Aculeata</taxon>
        <taxon>Formicoidea</taxon>
        <taxon>Formicidae</taxon>
        <taxon>Myrmicinae</taxon>
        <taxon>Cardiocondyla</taxon>
    </lineage>
</organism>
<comment type="caution">
    <text evidence="1">The sequence shown here is derived from an EMBL/GenBank/DDBJ whole genome shotgun (WGS) entry which is preliminary data.</text>
</comment>
<dbReference type="EMBL" id="JADYXP020000014">
    <property type="protein sequence ID" value="KAL0110752.1"/>
    <property type="molecule type" value="Genomic_DNA"/>
</dbReference>
<dbReference type="AlphaFoldDB" id="A0AAW2F975"/>
<evidence type="ECO:0000313" key="2">
    <source>
        <dbReference type="Proteomes" id="UP001430953"/>
    </source>
</evidence>
<dbReference type="Proteomes" id="UP001430953">
    <property type="component" value="Unassembled WGS sequence"/>
</dbReference>
<proteinExistence type="predicted"/>
<sequence length="73" mass="8452">MVKLESENSEYERARRLLTKTLLMLHYLHLSSVTLFLRVSITRSHLVNPLLKVHGAIDDFGCLRSDCVEKKII</sequence>
<reference evidence="1 2" key="1">
    <citation type="submission" date="2023-03" db="EMBL/GenBank/DDBJ databases">
        <title>High recombination rates correlate with genetic variation in Cardiocondyla obscurior ants.</title>
        <authorList>
            <person name="Errbii M."/>
        </authorList>
    </citation>
    <scope>NUCLEOTIDE SEQUENCE [LARGE SCALE GENOMIC DNA]</scope>
    <source>
        <strain evidence="1">Alpha-2009</strain>
        <tissue evidence="1">Whole body</tissue>
    </source>
</reference>
<protein>
    <submittedName>
        <fullName evidence="1">Uncharacterized protein</fullName>
    </submittedName>
</protein>